<comment type="caution">
    <text evidence="3">The sequence shown here is derived from an EMBL/GenBank/DDBJ whole genome shotgun (WGS) entry which is preliminary data.</text>
</comment>
<gene>
    <name evidence="3" type="ORF">EV672_104227</name>
</gene>
<dbReference type="PANTHER" id="PTHR43542">
    <property type="entry name" value="METHYLTRANSFERASE"/>
    <property type="match status" value="1"/>
</dbReference>
<dbReference type="NCBIfam" id="TIGR00095">
    <property type="entry name" value="16S rRNA (guanine(966)-N(2))-methyltransferase RsmD"/>
    <property type="match status" value="1"/>
</dbReference>
<dbReference type="GO" id="GO:0003676">
    <property type="term" value="F:nucleic acid binding"/>
    <property type="evidence" value="ECO:0007669"/>
    <property type="project" value="InterPro"/>
</dbReference>
<reference evidence="3 4" key="1">
    <citation type="submission" date="2019-03" db="EMBL/GenBank/DDBJ databases">
        <title>Genomic Encyclopedia of Type Strains, Phase IV (KMG-IV): sequencing the most valuable type-strain genomes for metagenomic binning, comparative biology and taxonomic classification.</title>
        <authorList>
            <person name="Goeker M."/>
        </authorList>
    </citation>
    <scope>NUCLEOTIDE SEQUENCE [LARGE SCALE GENOMIC DNA]</scope>
    <source>
        <strain evidence="3 4">DSM 11901</strain>
    </source>
</reference>
<keyword evidence="1 3" id="KW-0489">Methyltransferase</keyword>
<sequence>MRRTTPKPSDDVRDRQVRAAQSVARTAAQEVRIIGGQWKRTPLPVPVAAGLRPTSSRVRETLFNWLGQDLSDWRVLDAFAGSGALGLEAASRGASAVLLERDAALVASLRTVVQRLKASQVQVVQADALAWMARSGGVNLTAAATAQPFDLVLLDPPFDEALFQPALAAAVRCVAPGGWVYVEAPQAMGDDATLGLRCHRHGHAGAVHFHLFQRVDAADAAPASVA</sequence>
<dbReference type="PROSITE" id="PS00092">
    <property type="entry name" value="N6_MTASE"/>
    <property type="match status" value="1"/>
</dbReference>
<dbReference type="PIRSF" id="PIRSF004553">
    <property type="entry name" value="CHP00095"/>
    <property type="match status" value="1"/>
</dbReference>
<dbReference type="AlphaFoldDB" id="A0A4R6RDT3"/>
<dbReference type="InterPro" id="IPR029063">
    <property type="entry name" value="SAM-dependent_MTases_sf"/>
</dbReference>
<evidence type="ECO:0000313" key="4">
    <source>
        <dbReference type="Proteomes" id="UP000294593"/>
    </source>
</evidence>
<organism evidence="3 4">
    <name type="scientific">Aquabacterium commune</name>
    <dbReference type="NCBI Taxonomy" id="70586"/>
    <lineage>
        <taxon>Bacteria</taxon>
        <taxon>Pseudomonadati</taxon>
        <taxon>Pseudomonadota</taxon>
        <taxon>Betaproteobacteria</taxon>
        <taxon>Burkholderiales</taxon>
        <taxon>Aquabacterium</taxon>
    </lineage>
</organism>
<accession>A0A4R6RDT3</accession>
<keyword evidence="2 3" id="KW-0808">Transferase</keyword>
<dbReference type="Proteomes" id="UP000294593">
    <property type="component" value="Unassembled WGS sequence"/>
</dbReference>
<protein>
    <submittedName>
        <fullName evidence="3">16S rRNA (Guanine(966)-N(2))-methyltransferase RsmD</fullName>
    </submittedName>
</protein>
<dbReference type="InterPro" id="IPR002052">
    <property type="entry name" value="DNA_methylase_N6_adenine_CS"/>
</dbReference>
<proteinExistence type="predicted"/>
<keyword evidence="4" id="KW-1185">Reference proteome</keyword>
<evidence type="ECO:0000313" key="3">
    <source>
        <dbReference type="EMBL" id="TDP83846.1"/>
    </source>
</evidence>
<dbReference type="SUPFAM" id="SSF53335">
    <property type="entry name" value="S-adenosyl-L-methionine-dependent methyltransferases"/>
    <property type="match status" value="1"/>
</dbReference>
<name>A0A4R6RDT3_9BURK</name>
<dbReference type="Gene3D" id="3.40.50.150">
    <property type="entry name" value="Vaccinia Virus protein VP39"/>
    <property type="match status" value="1"/>
</dbReference>
<dbReference type="GO" id="GO:0008168">
    <property type="term" value="F:methyltransferase activity"/>
    <property type="evidence" value="ECO:0007669"/>
    <property type="project" value="UniProtKB-KW"/>
</dbReference>
<dbReference type="Pfam" id="PF03602">
    <property type="entry name" value="Cons_hypoth95"/>
    <property type="match status" value="1"/>
</dbReference>
<dbReference type="OrthoDB" id="9803017at2"/>
<dbReference type="GO" id="GO:0031167">
    <property type="term" value="P:rRNA methylation"/>
    <property type="evidence" value="ECO:0007669"/>
    <property type="project" value="InterPro"/>
</dbReference>
<dbReference type="InterPro" id="IPR004398">
    <property type="entry name" value="RNA_MeTrfase_RsmD"/>
</dbReference>
<dbReference type="CDD" id="cd02440">
    <property type="entry name" value="AdoMet_MTases"/>
    <property type="match status" value="1"/>
</dbReference>
<evidence type="ECO:0000256" key="2">
    <source>
        <dbReference type="ARBA" id="ARBA00022679"/>
    </source>
</evidence>
<dbReference type="PANTHER" id="PTHR43542:SF1">
    <property type="entry name" value="METHYLTRANSFERASE"/>
    <property type="match status" value="1"/>
</dbReference>
<dbReference type="EMBL" id="SNXW01000004">
    <property type="protein sequence ID" value="TDP83846.1"/>
    <property type="molecule type" value="Genomic_DNA"/>
</dbReference>
<dbReference type="RefSeq" id="WP_133608643.1">
    <property type="nucleotide sequence ID" value="NZ_SNXW01000004.1"/>
</dbReference>
<evidence type="ECO:0000256" key="1">
    <source>
        <dbReference type="ARBA" id="ARBA00022603"/>
    </source>
</evidence>